<gene>
    <name evidence="6" type="ORF">FC24_GL001216</name>
</gene>
<dbReference type="Gene3D" id="1.10.10.10">
    <property type="entry name" value="Winged helix-like DNA-binding domain superfamily/Winged helix DNA-binding domain"/>
    <property type="match status" value="1"/>
</dbReference>
<evidence type="ECO:0000256" key="3">
    <source>
        <dbReference type="ARBA" id="ARBA00023125"/>
    </source>
</evidence>
<dbReference type="AlphaFoldDB" id="A0A0R2D3G0"/>
<proteinExistence type="predicted"/>
<dbReference type="InterPro" id="IPR050679">
    <property type="entry name" value="Bact_HTH_transcr_reg"/>
</dbReference>
<keyword evidence="7" id="KW-1185">Reference proteome</keyword>
<dbReference type="FunFam" id="3.40.1410.10:FF:000008">
    <property type="entry name" value="Transcriptional regulator, GntR family"/>
    <property type="match status" value="1"/>
</dbReference>
<dbReference type="GO" id="GO:0003677">
    <property type="term" value="F:DNA binding"/>
    <property type="evidence" value="ECO:0007669"/>
    <property type="project" value="UniProtKB-KW"/>
</dbReference>
<dbReference type="GO" id="GO:0003700">
    <property type="term" value="F:DNA-binding transcription factor activity"/>
    <property type="evidence" value="ECO:0007669"/>
    <property type="project" value="InterPro"/>
</dbReference>
<dbReference type="PANTHER" id="PTHR44846">
    <property type="entry name" value="MANNOSYL-D-GLYCERATE TRANSPORT/METABOLISM SYSTEM REPRESSOR MNGR-RELATED"/>
    <property type="match status" value="1"/>
</dbReference>
<dbReference type="SMART" id="SM00866">
    <property type="entry name" value="UTRA"/>
    <property type="match status" value="1"/>
</dbReference>
<name>A0A0R2D3G0_9LACO</name>
<dbReference type="Pfam" id="PF07702">
    <property type="entry name" value="UTRA"/>
    <property type="match status" value="1"/>
</dbReference>
<dbReference type="CDD" id="cd07377">
    <property type="entry name" value="WHTH_GntR"/>
    <property type="match status" value="1"/>
</dbReference>
<dbReference type="SMART" id="SM00345">
    <property type="entry name" value="HTH_GNTR"/>
    <property type="match status" value="1"/>
</dbReference>
<dbReference type="SUPFAM" id="SSF46785">
    <property type="entry name" value="Winged helix' DNA-binding domain"/>
    <property type="match status" value="1"/>
</dbReference>
<dbReference type="GO" id="GO:0045892">
    <property type="term" value="P:negative regulation of DNA-templated transcription"/>
    <property type="evidence" value="ECO:0007669"/>
    <property type="project" value="TreeGrafter"/>
</dbReference>
<keyword evidence="4" id="KW-0804">Transcription</keyword>
<dbReference type="Pfam" id="PF00392">
    <property type="entry name" value="GntR"/>
    <property type="match status" value="1"/>
</dbReference>
<sequence>MISLPKAKYQLVADEIRQRIIKQVYPAKTLIPDQNALAKEFKVSRMTVKKALDGLAREGLIYKRSGLGTYVLGNIPLKAANDSPADAFNGLTKQQGAKRVSSDVIQFDVTFPTADIQEKLHLDANEPVYEILRLRRLEGSPFILEHTFMPVTLVPNLSQAILKKSIYDYIHQSLHLKFGGAYRKIHAALPTKNDIKYLQAAHNEPILEVEQIVWLNTGENIEYSTSRNLFNKRSYTILDINE</sequence>
<organism evidence="6 7">
    <name type="scientific">Loigolactobacillus rennini DSM 20253</name>
    <dbReference type="NCBI Taxonomy" id="1423796"/>
    <lineage>
        <taxon>Bacteria</taxon>
        <taxon>Bacillati</taxon>
        <taxon>Bacillota</taxon>
        <taxon>Bacilli</taxon>
        <taxon>Lactobacillales</taxon>
        <taxon>Lactobacillaceae</taxon>
        <taxon>Loigolactobacillus</taxon>
    </lineage>
</organism>
<evidence type="ECO:0000256" key="4">
    <source>
        <dbReference type="ARBA" id="ARBA00023163"/>
    </source>
</evidence>
<feature type="domain" description="HTH gntR-type" evidence="5">
    <location>
        <begin position="6"/>
        <end position="74"/>
    </location>
</feature>
<dbReference type="InterPro" id="IPR011663">
    <property type="entry name" value="UTRA"/>
</dbReference>
<evidence type="ECO:0000313" key="7">
    <source>
        <dbReference type="Proteomes" id="UP000051638"/>
    </source>
</evidence>
<dbReference type="InterPro" id="IPR000524">
    <property type="entry name" value="Tscrpt_reg_HTH_GntR"/>
</dbReference>
<evidence type="ECO:0000256" key="1">
    <source>
        <dbReference type="ARBA" id="ARBA00022491"/>
    </source>
</evidence>
<evidence type="ECO:0000313" key="6">
    <source>
        <dbReference type="EMBL" id="KRM98493.1"/>
    </source>
</evidence>
<dbReference type="PRINTS" id="PR00035">
    <property type="entry name" value="HTHGNTR"/>
</dbReference>
<protein>
    <submittedName>
        <fullName evidence="6">Transcriptional regulator</fullName>
    </submittedName>
</protein>
<dbReference type="PROSITE" id="PS50949">
    <property type="entry name" value="HTH_GNTR"/>
    <property type="match status" value="1"/>
</dbReference>
<evidence type="ECO:0000256" key="2">
    <source>
        <dbReference type="ARBA" id="ARBA00023015"/>
    </source>
</evidence>
<dbReference type="EMBL" id="AYYI01000032">
    <property type="protein sequence ID" value="KRM98493.1"/>
    <property type="molecule type" value="Genomic_DNA"/>
</dbReference>
<dbReference type="Proteomes" id="UP000051638">
    <property type="component" value="Unassembled WGS sequence"/>
</dbReference>
<dbReference type="SUPFAM" id="SSF64288">
    <property type="entry name" value="Chorismate lyase-like"/>
    <property type="match status" value="1"/>
</dbReference>
<dbReference type="STRING" id="1423796.FC24_GL001216"/>
<dbReference type="InterPro" id="IPR036390">
    <property type="entry name" value="WH_DNA-bd_sf"/>
</dbReference>
<dbReference type="PATRIC" id="fig|1423796.3.peg.1241"/>
<keyword evidence="2" id="KW-0805">Transcription regulation</keyword>
<evidence type="ECO:0000259" key="5">
    <source>
        <dbReference type="PROSITE" id="PS50949"/>
    </source>
</evidence>
<dbReference type="InterPro" id="IPR036388">
    <property type="entry name" value="WH-like_DNA-bd_sf"/>
</dbReference>
<accession>A0A0R2D3G0</accession>
<reference evidence="6 7" key="1">
    <citation type="journal article" date="2015" name="Genome Announc.">
        <title>Expanding the biotechnology potential of lactobacilli through comparative genomics of 213 strains and associated genera.</title>
        <authorList>
            <person name="Sun Z."/>
            <person name="Harris H.M."/>
            <person name="McCann A."/>
            <person name="Guo C."/>
            <person name="Argimon S."/>
            <person name="Zhang W."/>
            <person name="Yang X."/>
            <person name="Jeffery I.B."/>
            <person name="Cooney J.C."/>
            <person name="Kagawa T.F."/>
            <person name="Liu W."/>
            <person name="Song Y."/>
            <person name="Salvetti E."/>
            <person name="Wrobel A."/>
            <person name="Rasinkangas P."/>
            <person name="Parkhill J."/>
            <person name="Rea M.C."/>
            <person name="O'Sullivan O."/>
            <person name="Ritari J."/>
            <person name="Douillard F.P."/>
            <person name="Paul Ross R."/>
            <person name="Yang R."/>
            <person name="Briner A.E."/>
            <person name="Felis G.E."/>
            <person name="de Vos W.M."/>
            <person name="Barrangou R."/>
            <person name="Klaenhammer T.R."/>
            <person name="Caufield P.W."/>
            <person name="Cui Y."/>
            <person name="Zhang H."/>
            <person name="O'Toole P.W."/>
        </authorList>
    </citation>
    <scope>NUCLEOTIDE SEQUENCE [LARGE SCALE GENOMIC DNA]</scope>
    <source>
        <strain evidence="6 7">DSM 20253</strain>
    </source>
</reference>
<dbReference type="PANTHER" id="PTHR44846:SF5">
    <property type="entry name" value="HTH-TYPE TRANSCRIPTIONAL REGULATOR GMUR"/>
    <property type="match status" value="1"/>
</dbReference>
<keyword evidence="1" id="KW-0678">Repressor</keyword>
<keyword evidence="3" id="KW-0238">DNA-binding</keyword>
<comment type="caution">
    <text evidence="6">The sequence shown here is derived from an EMBL/GenBank/DDBJ whole genome shotgun (WGS) entry which is preliminary data.</text>
</comment>
<dbReference type="Gene3D" id="3.40.1410.10">
    <property type="entry name" value="Chorismate lyase-like"/>
    <property type="match status" value="1"/>
</dbReference>
<dbReference type="InterPro" id="IPR028978">
    <property type="entry name" value="Chorismate_lyase_/UTRA_dom_sf"/>
</dbReference>